<dbReference type="Proteomes" id="UP000321204">
    <property type="component" value="Chromosome"/>
</dbReference>
<accession>A0A5B8UI90</accession>
<dbReference type="Pfam" id="PF11138">
    <property type="entry name" value="DUF2911"/>
    <property type="match status" value="1"/>
</dbReference>
<dbReference type="RefSeq" id="WP_146786609.1">
    <property type="nucleotide sequence ID" value="NZ_BAABIO010000001.1"/>
</dbReference>
<protein>
    <submittedName>
        <fullName evidence="2">DUF2911 domain-containing protein</fullName>
    </submittedName>
</protein>
<evidence type="ECO:0000256" key="1">
    <source>
        <dbReference type="SAM" id="SignalP"/>
    </source>
</evidence>
<keyword evidence="1" id="KW-0732">Signal</keyword>
<evidence type="ECO:0000313" key="3">
    <source>
        <dbReference type="Proteomes" id="UP000321204"/>
    </source>
</evidence>
<sequence length="180" mass="19669">MNNQFKKILLASTLALFAFGATASAQADKSKRASPPDSTNGKIGNATVTINYSSPSMKGRKIWGDLVPYDKAWRAGANEATIFTTDKAIKVEGKTLPAGKYSLFAQPGEKEWQFIFNSQTGQWGIKRSGEANFDPANNVLTVTAKPMKSSAMNERLTYTVNGKGFVLKWENLEVPVKITQ</sequence>
<dbReference type="AlphaFoldDB" id="A0A5B8UI90"/>
<proteinExistence type="predicted"/>
<reference evidence="2 3" key="1">
    <citation type="journal article" date="2015" name="Int. J. Syst. Evol. Microbiol.">
        <title>Flavisolibacter ginsenosidimutans sp. nov., with ginsenoside-converting activity isolated from soil used for cultivating ginseng.</title>
        <authorList>
            <person name="Zhao Y."/>
            <person name="Liu Q."/>
            <person name="Kang M.S."/>
            <person name="Jin F."/>
            <person name="Yu H."/>
            <person name="Im W.T."/>
        </authorList>
    </citation>
    <scope>NUCLEOTIDE SEQUENCE [LARGE SCALE GENOMIC DNA]</scope>
    <source>
        <strain evidence="2 3">Gsoil 636</strain>
    </source>
</reference>
<dbReference type="OrthoDB" id="9808374at2"/>
<dbReference type="EMBL" id="CP042433">
    <property type="protein sequence ID" value="QEC56258.1"/>
    <property type="molecule type" value="Genomic_DNA"/>
</dbReference>
<dbReference type="InterPro" id="IPR021314">
    <property type="entry name" value="DUF2911"/>
</dbReference>
<evidence type="ECO:0000313" key="2">
    <source>
        <dbReference type="EMBL" id="QEC56258.1"/>
    </source>
</evidence>
<feature type="signal peptide" evidence="1">
    <location>
        <begin position="1"/>
        <end position="27"/>
    </location>
</feature>
<keyword evidence="3" id="KW-1185">Reference proteome</keyword>
<dbReference type="KEGG" id="fgg:FSB75_10265"/>
<gene>
    <name evidence="2" type="ORF">FSB75_10265</name>
</gene>
<organism evidence="2 3">
    <name type="scientific">Flavisolibacter ginsenosidimutans</name>
    <dbReference type="NCBI Taxonomy" id="661481"/>
    <lineage>
        <taxon>Bacteria</taxon>
        <taxon>Pseudomonadati</taxon>
        <taxon>Bacteroidota</taxon>
        <taxon>Chitinophagia</taxon>
        <taxon>Chitinophagales</taxon>
        <taxon>Chitinophagaceae</taxon>
        <taxon>Flavisolibacter</taxon>
    </lineage>
</organism>
<name>A0A5B8UI90_9BACT</name>
<feature type="chain" id="PRO_5022970401" evidence="1">
    <location>
        <begin position="28"/>
        <end position="180"/>
    </location>
</feature>